<evidence type="ECO:0000313" key="3">
    <source>
        <dbReference type="Proteomes" id="UP001526446"/>
    </source>
</evidence>
<feature type="domain" description="Dienelactone hydrolase" evidence="1">
    <location>
        <begin position="17"/>
        <end position="219"/>
    </location>
</feature>
<dbReference type="SUPFAM" id="SSF53474">
    <property type="entry name" value="alpha/beta-Hydrolases"/>
    <property type="match status" value="1"/>
</dbReference>
<organism evidence="2 3">
    <name type="scientific">Acetobacter farinalis</name>
    <dbReference type="NCBI Taxonomy" id="1260984"/>
    <lineage>
        <taxon>Bacteria</taxon>
        <taxon>Pseudomonadati</taxon>
        <taxon>Pseudomonadota</taxon>
        <taxon>Alphaproteobacteria</taxon>
        <taxon>Acetobacterales</taxon>
        <taxon>Acetobacteraceae</taxon>
        <taxon>Acetobacter</taxon>
    </lineage>
</organism>
<comment type="caution">
    <text evidence="2">The sequence shown here is derived from an EMBL/GenBank/DDBJ whole genome shotgun (WGS) entry which is preliminary data.</text>
</comment>
<reference evidence="2 3" key="1">
    <citation type="submission" date="2022-11" db="EMBL/GenBank/DDBJ databases">
        <title>Genome sequencing of Acetobacter type strain.</title>
        <authorList>
            <person name="Heo J."/>
            <person name="Lee D."/>
            <person name="Han B.-H."/>
            <person name="Hong S.-B."/>
            <person name="Kwon S.-W."/>
        </authorList>
    </citation>
    <scope>NUCLEOTIDE SEQUENCE [LARGE SCALE GENOMIC DNA]</scope>
    <source>
        <strain evidence="2 3">KACC 21251</strain>
    </source>
</reference>
<gene>
    <name evidence="2" type="ORF">OQ252_05765</name>
</gene>
<dbReference type="RefSeq" id="WP_166120863.1">
    <property type="nucleotide sequence ID" value="NZ_JAPIUX010000003.1"/>
</dbReference>
<keyword evidence="3" id="KW-1185">Reference proteome</keyword>
<protein>
    <submittedName>
        <fullName evidence="2">Dienelactone hydrolase family protein</fullName>
    </submittedName>
</protein>
<dbReference type="InterPro" id="IPR029058">
    <property type="entry name" value="AB_hydrolase_fold"/>
</dbReference>
<dbReference type="Gene3D" id="3.40.50.1820">
    <property type="entry name" value="alpha/beta hydrolase"/>
    <property type="match status" value="1"/>
</dbReference>
<dbReference type="Proteomes" id="UP001526446">
    <property type="component" value="Unassembled WGS sequence"/>
</dbReference>
<accession>A0ABT3Q6J9</accession>
<dbReference type="GO" id="GO:0016787">
    <property type="term" value="F:hydrolase activity"/>
    <property type="evidence" value="ECO:0007669"/>
    <property type="project" value="UniProtKB-KW"/>
</dbReference>
<dbReference type="Pfam" id="PF01738">
    <property type="entry name" value="DLH"/>
    <property type="match status" value="1"/>
</dbReference>
<dbReference type="PANTHER" id="PTHR46623:SF6">
    <property type="entry name" value="ALPHA_BETA-HYDROLASES SUPERFAMILY PROTEIN"/>
    <property type="match status" value="1"/>
</dbReference>
<sequence length="225" mass="24384">MGQNIRLKAADRHEFSAYEAGNADMPYALVVAQEIFGVNAYIRDVCETFAEQGFHVLAPALFDRVRPGVELGYGKVDIQTGRALRGRISLTGALLDLEACAVALNAAKVGIIGYCWGGLLAWEAASRTDSFAAAVGWYGGGIASRVDETPRCPVQLHFGEADASIPHTDVSLIRATHPELEIYLYDGAGHGFGCPLRADFDRDAYELAQKRSLAFLEAHLRFHVG</sequence>
<dbReference type="InterPro" id="IPR002925">
    <property type="entry name" value="Dienelactn_hydro"/>
</dbReference>
<dbReference type="EMBL" id="JAPIUX010000003">
    <property type="protein sequence ID" value="MCX2560908.1"/>
    <property type="molecule type" value="Genomic_DNA"/>
</dbReference>
<evidence type="ECO:0000259" key="1">
    <source>
        <dbReference type="Pfam" id="PF01738"/>
    </source>
</evidence>
<dbReference type="PANTHER" id="PTHR46623">
    <property type="entry name" value="CARBOXYMETHYLENEBUTENOLIDASE-RELATED"/>
    <property type="match status" value="1"/>
</dbReference>
<evidence type="ECO:0000313" key="2">
    <source>
        <dbReference type="EMBL" id="MCX2560908.1"/>
    </source>
</evidence>
<proteinExistence type="predicted"/>
<dbReference type="InterPro" id="IPR051049">
    <property type="entry name" value="Dienelactone_hydrolase-like"/>
</dbReference>
<keyword evidence="2" id="KW-0378">Hydrolase</keyword>
<name>A0ABT3Q6J9_9PROT</name>